<evidence type="ECO:0000313" key="4">
    <source>
        <dbReference type="Proteomes" id="UP000502415"/>
    </source>
</evidence>
<organism evidence="3 4">
    <name type="scientific">Massilia forsythiae</name>
    <dbReference type="NCBI Taxonomy" id="2728020"/>
    <lineage>
        <taxon>Bacteria</taxon>
        <taxon>Pseudomonadati</taxon>
        <taxon>Pseudomonadota</taxon>
        <taxon>Betaproteobacteria</taxon>
        <taxon>Burkholderiales</taxon>
        <taxon>Oxalobacteraceae</taxon>
        <taxon>Telluria group</taxon>
        <taxon>Massilia</taxon>
    </lineage>
</organism>
<dbReference type="InterPro" id="IPR019734">
    <property type="entry name" value="TPR_rpt"/>
</dbReference>
<evidence type="ECO:0000313" key="3">
    <source>
        <dbReference type="EMBL" id="QJE02645.1"/>
    </source>
</evidence>
<feature type="region of interest" description="Disordered" evidence="1">
    <location>
        <begin position="85"/>
        <end position="143"/>
    </location>
</feature>
<feature type="compositionally biased region" description="Low complexity" evidence="1">
    <location>
        <begin position="102"/>
        <end position="128"/>
    </location>
</feature>
<dbReference type="Pfam" id="PF14559">
    <property type="entry name" value="TPR_19"/>
    <property type="match status" value="1"/>
</dbReference>
<dbReference type="InterPro" id="IPR011990">
    <property type="entry name" value="TPR-like_helical_dom_sf"/>
</dbReference>
<sequence length="465" mass="47592">MSLINKMLQDLDARGTGAGEAFPAQVKPVAPPRRAVRPSPRTIAAAVAGACAGTALVWFASGRLQAVQEGSAPAPAVLAADAGARPAPGTLRPGQGMSSVITTTPAGDGAGTGAPARDAAGGAATPAALEAQPGSLSTAAPAAMPAAPAAMPMREAPADPPAAARAGTDAAAWTASARAARVIEEPAARTSPPAARRGIDDGAAPAAGTPAAVAAPVAPVKSVASMEPDSSEARAVRNALMLELQNREARRAQAAGVLAGRPAAVRERGAVQGRQDSASQRAEGEYRRALASLQEGRMGETVAALEAALRIDPGHDAARQTLVGLLIEARRPDEAMRQLQLGLAQDPRQPRPAMLLARLQIERGGSGIDTLMRTLPYAGNDPDYHAFLAGALQRQGRHREAAAEYQAALRGAPANGIWWMGLGISLQADKRNGEALEAFQRARASGALSQELQAFVERQMQALGR</sequence>
<dbReference type="Pfam" id="PF03704">
    <property type="entry name" value="BTAD"/>
    <property type="match status" value="1"/>
</dbReference>
<accession>A0A7Z2W1F5</accession>
<protein>
    <submittedName>
        <fullName evidence="3">Tetratricopeptide repeat protein</fullName>
    </submittedName>
</protein>
<name>A0A7Z2W1F5_9BURK</name>
<dbReference type="RefSeq" id="WP_170204727.1">
    <property type="nucleotide sequence ID" value="NZ_CP051685.1"/>
</dbReference>
<evidence type="ECO:0000256" key="1">
    <source>
        <dbReference type="SAM" id="MobiDB-lite"/>
    </source>
</evidence>
<dbReference type="InterPro" id="IPR005158">
    <property type="entry name" value="BTAD"/>
</dbReference>
<dbReference type="SMART" id="SM00028">
    <property type="entry name" value="TPR"/>
    <property type="match status" value="3"/>
</dbReference>
<proteinExistence type="predicted"/>
<feature type="domain" description="Bacterial transcriptional activator" evidence="2">
    <location>
        <begin position="385"/>
        <end position="463"/>
    </location>
</feature>
<dbReference type="Gene3D" id="1.25.40.10">
    <property type="entry name" value="Tetratricopeptide repeat domain"/>
    <property type="match status" value="2"/>
</dbReference>
<dbReference type="SUPFAM" id="SSF48452">
    <property type="entry name" value="TPR-like"/>
    <property type="match status" value="1"/>
</dbReference>
<dbReference type="AlphaFoldDB" id="A0A7Z2W1F5"/>
<keyword evidence="4" id="KW-1185">Reference proteome</keyword>
<reference evidence="3 4" key="1">
    <citation type="submission" date="2020-04" db="EMBL/GenBank/DDBJ databases">
        <title>Genome sequencing of novel species.</title>
        <authorList>
            <person name="Heo J."/>
            <person name="Kim S.-J."/>
            <person name="Kim J.-S."/>
            <person name="Hong S.-B."/>
            <person name="Kwon S.-W."/>
        </authorList>
    </citation>
    <scope>NUCLEOTIDE SEQUENCE [LARGE SCALE GENOMIC DNA]</scope>
    <source>
        <strain evidence="3 4">GN2-R2</strain>
    </source>
</reference>
<feature type="region of interest" description="Disordered" evidence="1">
    <location>
        <begin position="187"/>
        <end position="216"/>
    </location>
</feature>
<dbReference type="EMBL" id="CP051685">
    <property type="protein sequence ID" value="QJE02645.1"/>
    <property type="molecule type" value="Genomic_DNA"/>
</dbReference>
<dbReference type="KEGG" id="mfy:HH212_23650"/>
<evidence type="ECO:0000259" key="2">
    <source>
        <dbReference type="Pfam" id="PF03704"/>
    </source>
</evidence>
<dbReference type="Proteomes" id="UP000502415">
    <property type="component" value="Chromosome"/>
</dbReference>
<gene>
    <name evidence="3" type="ORF">HH212_23650</name>
</gene>
<feature type="compositionally biased region" description="Low complexity" evidence="1">
    <location>
        <begin position="203"/>
        <end position="216"/>
    </location>
</feature>